<dbReference type="EMBL" id="JBHSKF010000002">
    <property type="protein sequence ID" value="MFC5286417.1"/>
    <property type="molecule type" value="Genomic_DNA"/>
</dbReference>
<dbReference type="InterPro" id="IPR000792">
    <property type="entry name" value="Tscrpt_reg_LuxR_C"/>
</dbReference>
<dbReference type="SUPFAM" id="SSF46894">
    <property type="entry name" value="C-terminal effector domain of the bipartite response regulators"/>
    <property type="match status" value="1"/>
</dbReference>
<keyword evidence="2" id="KW-0238">DNA-binding</keyword>
<dbReference type="Proteomes" id="UP001596157">
    <property type="component" value="Unassembled WGS sequence"/>
</dbReference>
<sequence length="197" mass="20317">MTALLAPPAALPVRVVAADESTRAKITSALRLAGVPLSGPAGGSAVVAAVGETVEDAIDACGTATPGLVVAERFSQIGVRRALRMGASAMLRTADLTPARLLAAVDAARSGDGRVPHEVLVRLLGGPEPVEPVPAVLTRRQTSVLGLMADGHGNADIARMLRCSEHTVKNVIYELMGRLQARNRSHAVATAIRTGLI</sequence>
<evidence type="ECO:0000313" key="5">
    <source>
        <dbReference type="EMBL" id="MFC5286417.1"/>
    </source>
</evidence>
<proteinExistence type="predicted"/>
<dbReference type="PRINTS" id="PR00038">
    <property type="entry name" value="HTHLUXR"/>
</dbReference>
<accession>A0ABW0EHG3</accession>
<evidence type="ECO:0000313" key="6">
    <source>
        <dbReference type="Proteomes" id="UP001596157"/>
    </source>
</evidence>
<dbReference type="CDD" id="cd06170">
    <property type="entry name" value="LuxR_C_like"/>
    <property type="match status" value="1"/>
</dbReference>
<dbReference type="InterPro" id="IPR016032">
    <property type="entry name" value="Sig_transdc_resp-reg_C-effctor"/>
</dbReference>
<gene>
    <name evidence="5" type="ORF">ACFPM7_05085</name>
</gene>
<dbReference type="PANTHER" id="PTHR44688:SF16">
    <property type="entry name" value="DNA-BINDING TRANSCRIPTIONAL ACTIVATOR DEVR_DOSR"/>
    <property type="match status" value="1"/>
</dbReference>
<comment type="caution">
    <text evidence="5">The sequence shown here is derived from an EMBL/GenBank/DDBJ whole genome shotgun (WGS) entry which is preliminary data.</text>
</comment>
<keyword evidence="3" id="KW-0804">Transcription</keyword>
<protein>
    <submittedName>
        <fullName evidence="5">Response regulator transcription factor</fullName>
    </submittedName>
</protein>
<feature type="domain" description="HTH luxR-type" evidence="4">
    <location>
        <begin position="130"/>
        <end position="195"/>
    </location>
</feature>
<evidence type="ECO:0000256" key="2">
    <source>
        <dbReference type="ARBA" id="ARBA00023125"/>
    </source>
</evidence>
<dbReference type="Gene3D" id="3.40.50.2300">
    <property type="match status" value="1"/>
</dbReference>
<organism evidence="5 6">
    <name type="scientific">Actinokineospora guangxiensis</name>
    <dbReference type="NCBI Taxonomy" id="1490288"/>
    <lineage>
        <taxon>Bacteria</taxon>
        <taxon>Bacillati</taxon>
        <taxon>Actinomycetota</taxon>
        <taxon>Actinomycetes</taxon>
        <taxon>Pseudonocardiales</taxon>
        <taxon>Pseudonocardiaceae</taxon>
        <taxon>Actinokineospora</taxon>
    </lineage>
</organism>
<evidence type="ECO:0000259" key="4">
    <source>
        <dbReference type="PROSITE" id="PS50043"/>
    </source>
</evidence>
<name>A0ABW0EHG3_9PSEU</name>
<dbReference type="PROSITE" id="PS50043">
    <property type="entry name" value="HTH_LUXR_2"/>
    <property type="match status" value="1"/>
</dbReference>
<dbReference type="Pfam" id="PF00196">
    <property type="entry name" value="GerE"/>
    <property type="match status" value="1"/>
</dbReference>
<dbReference type="PANTHER" id="PTHR44688">
    <property type="entry name" value="DNA-BINDING TRANSCRIPTIONAL ACTIVATOR DEVR_DOSR"/>
    <property type="match status" value="1"/>
</dbReference>
<keyword evidence="1" id="KW-0805">Transcription regulation</keyword>
<evidence type="ECO:0000256" key="3">
    <source>
        <dbReference type="ARBA" id="ARBA00023163"/>
    </source>
</evidence>
<dbReference type="RefSeq" id="WP_378244329.1">
    <property type="nucleotide sequence ID" value="NZ_JBHSKF010000002.1"/>
</dbReference>
<dbReference type="SMART" id="SM00421">
    <property type="entry name" value="HTH_LUXR"/>
    <property type="match status" value="1"/>
</dbReference>
<evidence type="ECO:0000256" key="1">
    <source>
        <dbReference type="ARBA" id="ARBA00023015"/>
    </source>
</evidence>
<reference evidence="6" key="1">
    <citation type="journal article" date="2019" name="Int. J. Syst. Evol. Microbiol.">
        <title>The Global Catalogue of Microorganisms (GCM) 10K type strain sequencing project: providing services to taxonomists for standard genome sequencing and annotation.</title>
        <authorList>
            <consortium name="The Broad Institute Genomics Platform"/>
            <consortium name="The Broad Institute Genome Sequencing Center for Infectious Disease"/>
            <person name="Wu L."/>
            <person name="Ma J."/>
        </authorList>
    </citation>
    <scope>NUCLEOTIDE SEQUENCE [LARGE SCALE GENOMIC DNA]</scope>
    <source>
        <strain evidence="6">CCUG 59778</strain>
    </source>
</reference>
<keyword evidence="6" id="KW-1185">Reference proteome</keyword>